<dbReference type="CDD" id="cd14014">
    <property type="entry name" value="STKc_PknB_like"/>
    <property type="match status" value="1"/>
</dbReference>
<evidence type="ECO:0000256" key="3">
    <source>
        <dbReference type="ARBA" id="ARBA00022679"/>
    </source>
</evidence>
<sequence length="560" mass="60765">MYCPSCGADAEDSSRYCPACGATLLRSADGGDEYVGKTIASKYRVEALIGEGGMGKVYRARQLALDKMVVLKVLRHTLLSDERTVARFQREAKAASRLNHPNSISVLDFGQADDGALFIAMEYVAGQDLHQLLSREWPLGEARVVRIVLQILSALSDAHGAGVIHRDLKPENIMVEQRRNEPDFVKVLDFGIAKITDSQDEGPALTRAGFVCGTPEYMSPEQARGAVLDHRSDLYAVGVILYQLMTGLLPFESDSAVGFATKHLTEEPPPPTRRRPDARISPGMERLILRVLSKDPDDRPANAAAFKTELLAVDKERRRGGASASAGDSGGRRPQPSGVLAPIPRKSQAAHNSPRNDTGWNDVTVEATVQGLPHSRTPVSAEATLAQEGTRTAVVAPASSGGEGIILFFKALTTVLVLGAVGFFVYYFGIGAGSGADNGAYQPPQNAPRPINAGADVPDYQRQIPSASRNVDKARKLTRDGDRDVLNGELGRATSLYREAFQYNPEAELALKLGELYWQRDNTDEARGWWVRHLTDMPDSRARAYIEVRLGSPVARPSAP</sequence>
<keyword evidence="12" id="KW-1185">Reference proteome</keyword>
<dbReference type="SUPFAM" id="SSF56112">
    <property type="entry name" value="Protein kinase-like (PK-like)"/>
    <property type="match status" value="1"/>
</dbReference>
<comment type="caution">
    <text evidence="11">The sequence shown here is derived from an EMBL/GenBank/DDBJ whole genome shotgun (WGS) entry which is preliminary data.</text>
</comment>
<dbReference type="InterPro" id="IPR008271">
    <property type="entry name" value="Ser/Thr_kinase_AS"/>
</dbReference>
<feature type="compositionally biased region" description="Polar residues" evidence="8">
    <location>
        <begin position="349"/>
        <end position="360"/>
    </location>
</feature>
<dbReference type="GO" id="GO:0004674">
    <property type="term" value="F:protein serine/threonine kinase activity"/>
    <property type="evidence" value="ECO:0007669"/>
    <property type="project" value="UniProtKB-KW"/>
</dbReference>
<dbReference type="Proteomes" id="UP000282656">
    <property type="component" value="Unassembled WGS sequence"/>
</dbReference>
<keyword evidence="5 11" id="KW-0418">Kinase</keyword>
<dbReference type="PANTHER" id="PTHR43289:SF6">
    <property type="entry name" value="SERINE_THREONINE-PROTEIN KINASE NEKL-3"/>
    <property type="match status" value="1"/>
</dbReference>
<evidence type="ECO:0000256" key="2">
    <source>
        <dbReference type="ARBA" id="ARBA00022527"/>
    </source>
</evidence>
<keyword evidence="3" id="KW-0808">Transferase</keyword>
<evidence type="ECO:0000313" key="12">
    <source>
        <dbReference type="Proteomes" id="UP000282656"/>
    </source>
</evidence>
<dbReference type="AlphaFoldDB" id="A0A3A8R271"/>
<keyword evidence="6 7" id="KW-0067">ATP-binding</keyword>
<feature type="region of interest" description="Disordered" evidence="8">
    <location>
        <begin position="262"/>
        <end position="282"/>
    </location>
</feature>
<feature type="binding site" evidence="7">
    <location>
        <position position="72"/>
    </location>
    <ligand>
        <name>ATP</name>
        <dbReference type="ChEBI" id="CHEBI:30616"/>
    </ligand>
</feature>
<dbReference type="SMART" id="SM00220">
    <property type="entry name" value="S_TKc"/>
    <property type="match status" value="1"/>
</dbReference>
<protein>
    <recommendedName>
        <fullName evidence="1">non-specific serine/threonine protein kinase</fullName>
        <ecNumber evidence="1">2.7.11.1</ecNumber>
    </recommendedName>
</protein>
<dbReference type="Pfam" id="PF13240">
    <property type="entry name" value="Zn_Ribbon_1"/>
    <property type="match status" value="1"/>
</dbReference>
<dbReference type="PROSITE" id="PS50011">
    <property type="entry name" value="PROTEIN_KINASE_DOM"/>
    <property type="match status" value="1"/>
</dbReference>
<gene>
    <name evidence="11" type="ORF">D7X96_00455</name>
</gene>
<dbReference type="FunFam" id="1.10.510.10:FF:000021">
    <property type="entry name" value="Serine/threonine protein kinase"/>
    <property type="match status" value="1"/>
</dbReference>
<dbReference type="EMBL" id="RAWM01000001">
    <property type="protein sequence ID" value="RKH74068.1"/>
    <property type="molecule type" value="Genomic_DNA"/>
</dbReference>
<dbReference type="RefSeq" id="WP_120551498.1">
    <property type="nucleotide sequence ID" value="NZ_RAWM01000001.1"/>
</dbReference>
<evidence type="ECO:0000256" key="7">
    <source>
        <dbReference type="PROSITE-ProRule" id="PRU10141"/>
    </source>
</evidence>
<feature type="domain" description="Protein kinase" evidence="10">
    <location>
        <begin position="43"/>
        <end position="311"/>
    </location>
</feature>
<dbReference type="Gene3D" id="1.10.510.10">
    <property type="entry name" value="Transferase(Phosphotransferase) domain 1"/>
    <property type="match status" value="1"/>
</dbReference>
<dbReference type="PANTHER" id="PTHR43289">
    <property type="entry name" value="MITOGEN-ACTIVATED PROTEIN KINASE KINASE KINASE 20-RELATED"/>
    <property type="match status" value="1"/>
</dbReference>
<reference evidence="12" key="1">
    <citation type="submission" date="2018-09" db="EMBL/GenBank/DDBJ databases">
        <authorList>
            <person name="Livingstone P.G."/>
            <person name="Whitworth D.E."/>
        </authorList>
    </citation>
    <scope>NUCLEOTIDE SEQUENCE [LARGE SCALE GENOMIC DNA]</scope>
    <source>
        <strain evidence="12">AB047A</strain>
    </source>
</reference>
<accession>A0A3A8R271</accession>
<keyword evidence="9" id="KW-1133">Transmembrane helix</keyword>
<keyword evidence="4 7" id="KW-0547">Nucleotide-binding</keyword>
<dbReference type="GO" id="GO:0005524">
    <property type="term" value="F:ATP binding"/>
    <property type="evidence" value="ECO:0007669"/>
    <property type="project" value="UniProtKB-UniRule"/>
</dbReference>
<dbReference type="PROSITE" id="PS00107">
    <property type="entry name" value="PROTEIN_KINASE_ATP"/>
    <property type="match status" value="1"/>
</dbReference>
<evidence type="ECO:0000256" key="4">
    <source>
        <dbReference type="ARBA" id="ARBA00022741"/>
    </source>
</evidence>
<evidence type="ECO:0000256" key="9">
    <source>
        <dbReference type="SAM" id="Phobius"/>
    </source>
</evidence>
<dbReference type="InterPro" id="IPR011009">
    <property type="entry name" value="Kinase-like_dom_sf"/>
</dbReference>
<dbReference type="Gene3D" id="3.30.200.20">
    <property type="entry name" value="Phosphorylase Kinase, domain 1"/>
    <property type="match status" value="1"/>
</dbReference>
<dbReference type="Pfam" id="PF00069">
    <property type="entry name" value="Pkinase"/>
    <property type="match status" value="1"/>
</dbReference>
<dbReference type="InterPro" id="IPR000719">
    <property type="entry name" value="Prot_kinase_dom"/>
</dbReference>
<evidence type="ECO:0000256" key="6">
    <source>
        <dbReference type="ARBA" id="ARBA00022840"/>
    </source>
</evidence>
<dbReference type="InterPro" id="IPR026870">
    <property type="entry name" value="Zinc_ribbon_dom"/>
</dbReference>
<name>A0A3A8R271_9BACT</name>
<dbReference type="OrthoDB" id="5488032at2"/>
<dbReference type="InterPro" id="IPR017441">
    <property type="entry name" value="Protein_kinase_ATP_BS"/>
</dbReference>
<evidence type="ECO:0000256" key="5">
    <source>
        <dbReference type="ARBA" id="ARBA00022777"/>
    </source>
</evidence>
<evidence type="ECO:0000256" key="1">
    <source>
        <dbReference type="ARBA" id="ARBA00012513"/>
    </source>
</evidence>
<feature type="region of interest" description="Disordered" evidence="8">
    <location>
        <begin position="316"/>
        <end position="360"/>
    </location>
</feature>
<keyword evidence="2 11" id="KW-0723">Serine/threonine-protein kinase</keyword>
<feature type="transmembrane region" description="Helical" evidence="9">
    <location>
        <begin position="405"/>
        <end position="428"/>
    </location>
</feature>
<proteinExistence type="predicted"/>
<dbReference type="EC" id="2.7.11.1" evidence="1"/>
<dbReference type="PROSITE" id="PS00108">
    <property type="entry name" value="PROTEIN_KINASE_ST"/>
    <property type="match status" value="1"/>
</dbReference>
<evidence type="ECO:0000259" key="10">
    <source>
        <dbReference type="PROSITE" id="PS50011"/>
    </source>
</evidence>
<keyword evidence="9" id="KW-0472">Membrane</keyword>
<keyword evidence="9" id="KW-0812">Transmembrane</keyword>
<evidence type="ECO:0000256" key="8">
    <source>
        <dbReference type="SAM" id="MobiDB-lite"/>
    </source>
</evidence>
<organism evidence="11 12">
    <name type="scientific">Corallococcus interemptor</name>
    <dbReference type="NCBI Taxonomy" id="2316720"/>
    <lineage>
        <taxon>Bacteria</taxon>
        <taxon>Pseudomonadati</taxon>
        <taxon>Myxococcota</taxon>
        <taxon>Myxococcia</taxon>
        <taxon>Myxococcales</taxon>
        <taxon>Cystobacterineae</taxon>
        <taxon>Myxococcaceae</taxon>
        <taxon>Corallococcus</taxon>
    </lineage>
</organism>
<evidence type="ECO:0000313" key="11">
    <source>
        <dbReference type="EMBL" id="RKH74068.1"/>
    </source>
</evidence>